<accession>A0A0D1JFR1</accession>
<dbReference type="KEGG" id="wcb:AO080_05810"/>
<dbReference type="Pfam" id="PF02384">
    <property type="entry name" value="N6_Mtase"/>
    <property type="match status" value="1"/>
</dbReference>
<evidence type="ECO:0000313" key="2">
    <source>
        <dbReference type="Proteomes" id="UP000032287"/>
    </source>
</evidence>
<dbReference type="SUPFAM" id="SSF53335">
    <property type="entry name" value="S-adenosyl-L-methionine-dependent methyltransferases"/>
    <property type="match status" value="1"/>
</dbReference>
<dbReference type="PATRIC" id="fig|137591.25.peg.1263"/>
<dbReference type="eggNOG" id="COG0827">
    <property type="taxonomic scope" value="Bacteria"/>
</dbReference>
<dbReference type="InterPro" id="IPR029063">
    <property type="entry name" value="SAM-dependent_MTases_sf"/>
</dbReference>
<dbReference type="OrthoDB" id="9788159at2"/>
<dbReference type="InterPro" id="IPR052933">
    <property type="entry name" value="DNA_Protect_Modify"/>
</dbReference>
<dbReference type="Proteomes" id="UP000032287">
    <property type="component" value="Unassembled WGS sequence"/>
</dbReference>
<proteinExistence type="predicted"/>
<evidence type="ECO:0000313" key="1">
    <source>
        <dbReference type="EMBL" id="KIU20248.1"/>
    </source>
</evidence>
<dbReference type="PANTHER" id="PTHR41313">
    <property type="entry name" value="ADENINE-SPECIFIC METHYLTRANSFERASE"/>
    <property type="match status" value="1"/>
</dbReference>
<dbReference type="GO" id="GO:0008170">
    <property type="term" value="F:N-methyltransferase activity"/>
    <property type="evidence" value="ECO:0007669"/>
    <property type="project" value="InterPro"/>
</dbReference>
<dbReference type="EMBL" id="JWHU01000023">
    <property type="protein sequence ID" value="KIU20248.1"/>
    <property type="molecule type" value="Genomic_DNA"/>
</dbReference>
<dbReference type="PANTHER" id="PTHR41313:SF1">
    <property type="entry name" value="DNA METHYLASE ADENINE-SPECIFIC DOMAIN-CONTAINING PROTEIN"/>
    <property type="match status" value="1"/>
</dbReference>
<dbReference type="AlphaFoldDB" id="A0A0D1JFR1"/>
<reference evidence="1 2" key="1">
    <citation type="journal article" date="2015" name="Microbiology (Mosc.)">
        <title>Genomics of the Weissella cibaria species with an examination of its metabolic traits.</title>
        <authorList>
            <person name="Lynch K.M."/>
            <person name="Lucid A."/>
            <person name="Arendt E.K."/>
            <person name="Sleator R.D."/>
            <person name="Lucey B."/>
            <person name="Coffey A."/>
        </authorList>
    </citation>
    <scope>NUCLEOTIDE SEQUENCE [LARGE SCALE GENOMIC DNA]</scope>
    <source>
        <strain evidence="1 2">MG1</strain>
    </source>
</reference>
<dbReference type="Gene3D" id="3.40.50.150">
    <property type="entry name" value="Vaccinia Virus protein VP39"/>
    <property type="match status" value="1"/>
</dbReference>
<comment type="caution">
    <text evidence="1">The sequence shown here is derived from an EMBL/GenBank/DDBJ whole genome shotgun (WGS) entry which is preliminary data.</text>
</comment>
<keyword evidence="2" id="KW-1185">Reference proteome</keyword>
<name>A0A0D1JFR1_9LACO</name>
<dbReference type="GO" id="GO:0003677">
    <property type="term" value="F:DNA binding"/>
    <property type="evidence" value="ECO:0007669"/>
    <property type="project" value="InterPro"/>
</dbReference>
<dbReference type="STRING" id="137591.AO080_05810"/>
<gene>
    <name evidence="1" type="ORF">QX99_01292</name>
</gene>
<dbReference type="CDD" id="cd02440">
    <property type="entry name" value="AdoMet_MTases"/>
    <property type="match status" value="1"/>
</dbReference>
<protein>
    <submittedName>
        <fullName evidence="1">Type I restriction-modification system, M subunit</fullName>
    </submittedName>
</protein>
<dbReference type="RefSeq" id="WP_043711479.1">
    <property type="nucleotide sequence ID" value="NZ_CP012873.1"/>
</dbReference>
<organism evidence="1 2">
    <name type="scientific">Weissella cibaria</name>
    <dbReference type="NCBI Taxonomy" id="137591"/>
    <lineage>
        <taxon>Bacteria</taxon>
        <taxon>Bacillati</taxon>
        <taxon>Bacillota</taxon>
        <taxon>Bacilli</taxon>
        <taxon>Lactobacillales</taxon>
        <taxon>Lactobacillaceae</taxon>
        <taxon>Weissella</taxon>
    </lineage>
</organism>
<sequence length="335" mass="36149">MFETIEKAVKQLQAAQNKLVETLDMAAIEALVIVFELMLGQDDDEWATLSATNQASILADIQAADFDGMTPELKRQVLQLLLVATMREDGLQANYQVTPDAIGMWVGFVVEQFVAEGEPVKVTDLTVGSGNLLATVAQVLGQQKNEMTASGVENDDTMLTIASGMAALLGLDWQLTLADAVADQPAVNQDVVIADLPVGYYPSTVPTDFTTQADEGMTYVHHLLIEQAIKALRPGGLAALIVPANLFESEQAANILKYLQGSDVFFQALLQFPEKLFTNEKAAKAILVLQRAGGDAVQATPVMLARTPELTNVAENKNFVSEITAWMTANSLRHA</sequence>
<dbReference type="InterPro" id="IPR003356">
    <property type="entry name" value="DNA_methylase_A-5"/>
</dbReference>